<dbReference type="PANTHER" id="PTHR39515">
    <property type="entry name" value="CONSERVED PROTEIN"/>
    <property type="match status" value="1"/>
</dbReference>
<gene>
    <name evidence="2" type="ORF">DEO23_00885</name>
</gene>
<dbReference type="InterPro" id="IPR052526">
    <property type="entry name" value="HTH-type_Bedaq_tolerance"/>
</dbReference>
<dbReference type="OrthoDB" id="8966183at2"/>
<proteinExistence type="predicted"/>
<dbReference type="InterPro" id="IPR036388">
    <property type="entry name" value="WH-like_DNA-bd_sf"/>
</dbReference>
<evidence type="ECO:0000313" key="3">
    <source>
        <dbReference type="Proteomes" id="UP000245590"/>
    </source>
</evidence>
<dbReference type="InterPro" id="IPR036390">
    <property type="entry name" value="WH_DNA-bd_sf"/>
</dbReference>
<dbReference type="Gene3D" id="1.10.10.10">
    <property type="entry name" value="Winged helix-like DNA-binding domain superfamily/Winged helix DNA-binding domain"/>
    <property type="match status" value="1"/>
</dbReference>
<dbReference type="SMART" id="SM00347">
    <property type="entry name" value="HTH_MARR"/>
    <property type="match status" value="1"/>
</dbReference>
<keyword evidence="3" id="KW-1185">Reference proteome</keyword>
<feature type="domain" description="HTH marR-type" evidence="1">
    <location>
        <begin position="1"/>
        <end position="141"/>
    </location>
</feature>
<dbReference type="AlphaFoldDB" id="A0A2U2RN91"/>
<dbReference type="SUPFAM" id="SSF46785">
    <property type="entry name" value="Winged helix' DNA-binding domain"/>
    <property type="match status" value="1"/>
</dbReference>
<protein>
    <submittedName>
        <fullName evidence="2">MarR family transcriptional regulator</fullName>
    </submittedName>
</protein>
<comment type="caution">
    <text evidence="2">The sequence shown here is derived from an EMBL/GenBank/DDBJ whole genome shotgun (WGS) entry which is preliminary data.</text>
</comment>
<sequence>MVVDVSTHDFSQELTLACSRFVRLAARRADVGVSSVSWRVVSTIEQSGPLRISEIADRERVTRPTATTVVKRLEEEGLISRSPDPEDSRSVLVDITAAGRAKLAEWRARMDASLDPILDSLDEDERRSLTEAARILARIVETHDSEPPAP</sequence>
<dbReference type="GO" id="GO:0003700">
    <property type="term" value="F:DNA-binding transcription factor activity"/>
    <property type="evidence" value="ECO:0007669"/>
    <property type="project" value="InterPro"/>
</dbReference>
<organism evidence="2 3">
    <name type="scientific">Brachybacterium endophyticum</name>
    <dbReference type="NCBI Taxonomy" id="2182385"/>
    <lineage>
        <taxon>Bacteria</taxon>
        <taxon>Bacillati</taxon>
        <taxon>Actinomycetota</taxon>
        <taxon>Actinomycetes</taxon>
        <taxon>Micrococcales</taxon>
        <taxon>Dermabacteraceae</taxon>
        <taxon>Brachybacterium</taxon>
    </lineage>
</organism>
<reference evidence="2 3" key="1">
    <citation type="submission" date="2018-05" db="EMBL/GenBank/DDBJ databases">
        <title>Brachybacterium sp. M1HQ-2T, whole genome shotgun sequence.</title>
        <authorList>
            <person name="Tuo L."/>
        </authorList>
    </citation>
    <scope>NUCLEOTIDE SEQUENCE [LARGE SCALE GENOMIC DNA]</scope>
    <source>
        <strain evidence="2 3">M1HQ-2</strain>
    </source>
</reference>
<name>A0A2U2RN91_9MICO</name>
<dbReference type="Pfam" id="PF01047">
    <property type="entry name" value="MarR"/>
    <property type="match status" value="1"/>
</dbReference>
<dbReference type="EMBL" id="QFKX01000001">
    <property type="protein sequence ID" value="PWH07244.1"/>
    <property type="molecule type" value="Genomic_DNA"/>
</dbReference>
<dbReference type="PRINTS" id="PR00598">
    <property type="entry name" value="HTHMARR"/>
</dbReference>
<dbReference type="PROSITE" id="PS50995">
    <property type="entry name" value="HTH_MARR_2"/>
    <property type="match status" value="1"/>
</dbReference>
<evidence type="ECO:0000313" key="2">
    <source>
        <dbReference type="EMBL" id="PWH07244.1"/>
    </source>
</evidence>
<evidence type="ECO:0000259" key="1">
    <source>
        <dbReference type="PROSITE" id="PS50995"/>
    </source>
</evidence>
<accession>A0A2U2RN91</accession>
<dbReference type="InterPro" id="IPR000835">
    <property type="entry name" value="HTH_MarR-typ"/>
</dbReference>
<dbReference type="PANTHER" id="PTHR39515:SF2">
    <property type="entry name" value="HTH-TYPE TRANSCRIPTIONAL REGULATOR RV0880"/>
    <property type="match status" value="1"/>
</dbReference>
<dbReference type="Proteomes" id="UP000245590">
    <property type="component" value="Unassembled WGS sequence"/>
</dbReference>